<evidence type="ECO:0000313" key="2">
    <source>
        <dbReference type="Proteomes" id="UP000215633"/>
    </source>
</evidence>
<dbReference type="PANTHER" id="PTHR31793">
    <property type="entry name" value="4-HYDROXYBENZOYL-COA THIOESTERASE FAMILY MEMBER"/>
    <property type="match status" value="1"/>
</dbReference>
<dbReference type="InterPro" id="IPR029069">
    <property type="entry name" value="HotDog_dom_sf"/>
</dbReference>
<dbReference type="PANTHER" id="PTHR31793:SF2">
    <property type="entry name" value="BLR1345 PROTEIN"/>
    <property type="match status" value="1"/>
</dbReference>
<dbReference type="GO" id="GO:0047617">
    <property type="term" value="F:fatty acyl-CoA hydrolase activity"/>
    <property type="evidence" value="ECO:0007669"/>
    <property type="project" value="TreeGrafter"/>
</dbReference>
<gene>
    <name evidence="1" type="ORF">CAL24_00060</name>
</gene>
<dbReference type="Pfam" id="PF13279">
    <property type="entry name" value="4HBT_2"/>
    <property type="match status" value="1"/>
</dbReference>
<dbReference type="AlphaFoldDB" id="A0A261WA14"/>
<dbReference type="Gene3D" id="3.10.129.10">
    <property type="entry name" value="Hotdog Thioesterase"/>
    <property type="match status" value="1"/>
</dbReference>
<comment type="caution">
    <text evidence="1">The sequence shown here is derived from an EMBL/GenBank/DDBJ whole genome shotgun (WGS) entry which is preliminary data.</text>
</comment>
<dbReference type="SUPFAM" id="SSF54637">
    <property type="entry name" value="Thioesterase/thiol ester dehydrase-isomerase"/>
    <property type="match status" value="1"/>
</dbReference>
<reference evidence="2" key="1">
    <citation type="submission" date="2017-05" db="EMBL/GenBank/DDBJ databases">
        <title>Complete and WGS of Bordetella genogroups.</title>
        <authorList>
            <person name="Spilker T."/>
            <person name="Lipuma J."/>
        </authorList>
    </citation>
    <scope>NUCLEOTIDE SEQUENCE [LARGE SCALE GENOMIC DNA]</scope>
    <source>
        <strain evidence="2">AU8256</strain>
    </source>
</reference>
<proteinExistence type="predicted"/>
<dbReference type="Proteomes" id="UP000215633">
    <property type="component" value="Unassembled WGS sequence"/>
</dbReference>
<protein>
    <submittedName>
        <fullName evidence="1">Thioesterase</fullName>
    </submittedName>
</protein>
<keyword evidence="2" id="KW-1185">Reference proteome</keyword>
<dbReference type="EMBL" id="NEVT01000001">
    <property type="protein sequence ID" value="OZI82713.1"/>
    <property type="molecule type" value="Genomic_DNA"/>
</dbReference>
<organism evidence="1 2">
    <name type="scientific">Bordetella genomosp. 2</name>
    <dbReference type="NCBI Taxonomy" id="1983456"/>
    <lineage>
        <taxon>Bacteria</taxon>
        <taxon>Pseudomonadati</taxon>
        <taxon>Pseudomonadota</taxon>
        <taxon>Betaproteobacteria</taxon>
        <taxon>Burkholderiales</taxon>
        <taxon>Alcaligenaceae</taxon>
        <taxon>Bordetella</taxon>
    </lineage>
</organism>
<evidence type="ECO:0000313" key="1">
    <source>
        <dbReference type="EMBL" id="OZI82713.1"/>
    </source>
</evidence>
<sequence length="164" mass="18573">MPDHASQLPRTQLVVKPDWTDLYGHMNAARYVRVFDHIGFQLLEPLGVGESYTRATRCGIYTVDIAVNYRHELLADDPLELRVRVLDADAKRLLCLMELFQTRDQYLAATMEQLSVNVNLDTRRSQPFPAELAQSLQAAARAHAAVPLPERHVRRLTLARQAAA</sequence>
<dbReference type="InterPro" id="IPR050563">
    <property type="entry name" value="4-hydroxybenzoyl-CoA_TE"/>
</dbReference>
<dbReference type="RefSeq" id="WP_028353863.1">
    <property type="nucleotide sequence ID" value="NZ_NEVT01000001.1"/>
</dbReference>
<name>A0A261WA14_9BORD</name>
<accession>A0A261WA14</accession>
<dbReference type="CDD" id="cd00586">
    <property type="entry name" value="4HBT"/>
    <property type="match status" value="1"/>
</dbReference>